<keyword evidence="11" id="KW-1185">Reference proteome</keyword>
<feature type="transmembrane region" description="Helical" evidence="7">
    <location>
        <begin position="850"/>
        <end position="875"/>
    </location>
</feature>
<feature type="compositionally biased region" description="Polar residues" evidence="6">
    <location>
        <begin position="552"/>
        <end position="572"/>
    </location>
</feature>
<dbReference type="Gene3D" id="2.60.120.200">
    <property type="match status" value="1"/>
</dbReference>
<dbReference type="GO" id="GO:0009251">
    <property type="term" value="P:glucan catabolic process"/>
    <property type="evidence" value="ECO:0007669"/>
    <property type="project" value="TreeGrafter"/>
</dbReference>
<feature type="compositionally biased region" description="Polar residues" evidence="6">
    <location>
        <begin position="788"/>
        <end position="806"/>
    </location>
</feature>
<feature type="domain" description="GH16" evidence="9">
    <location>
        <begin position="1"/>
        <end position="271"/>
    </location>
</feature>
<evidence type="ECO:0000313" key="11">
    <source>
        <dbReference type="Proteomes" id="UP001358417"/>
    </source>
</evidence>
<keyword evidence="5" id="KW-0326">Glycosidase</keyword>
<proteinExistence type="inferred from homology"/>
<feature type="region of interest" description="Disordered" evidence="6">
    <location>
        <begin position="750"/>
        <end position="844"/>
    </location>
</feature>
<dbReference type="EC" id="3.2.1.6" evidence="3"/>
<comment type="similarity">
    <text evidence="2">Belongs to the glycosyl hydrolase 16 family.</text>
</comment>
<dbReference type="PANTHER" id="PTHR10963:SF24">
    <property type="entry name" value="GLYCOSIDASE C21B10.07-RELATED"/>
    <property type="match status" value="1"/>
</dbReference>
<feature type="region of interest" description="Disordered" evidence="6">
    <location>
        <begin position="544"/>
        <end position="602"/>
    </location>
</feature>
<feature type="region of interest" description="Disordered" evidence="6">
    <location>
        <begin position="470"/>
        <end position="527"/>
    </location>
</feature>
<evidence type="ECO:0000256" key="8">
    <source>
        <dbReference type="SAM" id="SignalP"/>
    </source>
</evidence>
<feature type="compositionally biased region" description="Low complexity" evidence="6">
    <location>
        <begin position="514"/>
        <end position="527"/>
    </location>
</feature>
<sequence>MRPLLLSFITILPVALCQYVLTDDYTSGVFADEFNFFTGNDPTNGYVNYLSQADAVSSGLLRTYNDGSVYMGVDDTNVATGRGRNSIRIESKKTYNHGLFILDLAHMPGGQCGTWPAYWLKGPQAPAYSELDIIEGINLDSTSLMSVKTNQACSISQQPMTGTLKTTDCNINTGGIVGCSINSASPATYGTGFNNLGGGVYATEWTSNAITIWYFARNAIPADITAGTPNPQLWGVPLAKFAPNCRLDDNFVNQNIVMNIDFCGDYAADPFFYNQNPTCTSQAASCNDFVKNNPGAFTETYWRINQLKVYQFSTGSSTSSSTSSPSPVPQSTTSGLSSSMSTTSQSLAITTSSSYIASTGSVVQPPSSNILPIGGSTTSSTGYNVFTSGLPPSSSSNILPIDGSTTTSAGYNVLTSSLPPPSSSSVQPAQGSTTTSSFFVYTGLPPQPTSSSSTTTSSFFVYTGLPPQPTSSSSSTTSLLSPSSLSSSGSSTTAPLYSSVGPIGGSTTNTIPQSTNGPLLGSTSTSSLQSLTSSSSFAVNPNLGSTTSSTSGISVAQSSTSASPYSGTTSPTSLSRNSSKAATSSSQTTKRSGQAGNGGWGGQVISSTVITTTLKGTWVEPCPTGLTTKTTTLVTTHCGCTREPLPTFSLTTTTITCPAGWPITTPFVVVKPVRPQPTGHEVIVTTEPGGKIITITRPVITPTQTVILPVTVVPLPPMAPNGLGSAGAPPGTLVTKTGSLVNSNYGYGPVGSSSPTPPANAPAAFPHAPGVTDPGSGVSPGGSDSSGYQVNGDGSSVTNEPSNGHQNEASGSGGSSPASNNGGSSYNGESYGSNDPGAPAPSSSSWISTYTGAAATVVASSTLLLSLAIVAFIFLELSVV</sequence>
<dbReference type="InterPro" id="IPR013320">
    <property type="entry name" value="ConA-like_dom_sf"/>
</dbReference>
<dbReference type="InterPro" id="IPR050546">
    <property type="entry name" value="Glycosyl_Hydrlase_16"/>
</dbReference>
<dbReference type="RefSeq" id="XP_064709540.1">
    <property type="nucleotide sequence ID" value="XM_064853141.1"/>
</dbReference>
<comment type="catalytic activity">
    <reaction evidence="1">
        <text>Endohydrolysis of (1-&gt;3)- or (1-&gt;4)-linkages in beta-D-glucans when the glucose residue whose reducing group is involved in the linkage to be hydrolyzed is itself substituted at C-3.</text>
        <dbReference type="EC" id="3.2.1.6"/>
    </reaction>
</comment>
<feature type="region of interest" description="Disordered" evidence="6">
    <location>
        <begin position="317"/>
        <end position="340"/>
    </location>
</feature>
<accession>A0AAV9NJW4</accession>
<gene>
    <name evidence="10" type="ORF">LTR84_009602</name>
</gene>
<evidence type="ECO:0000256" key="3">
    <source>
        <dbReference type="ARBA" id="ARBA00012599"/>
    </source>
</evidence>
<dbReference type="FunFam" id="2.60.120.200:FF:000114">
    <property type="entry name" value="Probable endo-1,3(4)-beta-glucanase NFIA_089530"/>
    <property type="match status" value="1"/>
</dbReference>
<comment type="caution">
    <text evidence="10">The sequence shown here is derived from an EMBL/GenBank/DDBJ whole genome shotgun (WGS) entry which is preliminary data.</text>
</comment>
<feature type="compositionally biased region" description="Low complexity" evidence="6">
    <location>
        <begin position="573"/>
        <end position="594"/>
    </location>
</feature>
<evidence type="ECO:0000256" key="2">
    <source>
        <dbReference type="ARBA" id="ARBA00006865"/>
    </source>
</evidence>
<dbReference type="EMBL" id="JAVRRD010000004">
    <property type="protein sequence ID" value="KAK5059719.1"/>
    <property type="molecule type" value="Genomic_DNA"/>
</dbReference>
<dbReference type="PANTHER" id="PTHR10963">
    <property type="entry name" value="GLYCOSYL HYDROLASE-RELATED"/>
    <property type="match status" value="1"/>
</dbReference>
<evidence type="ECO:0000256" key="1">
    <source>
        <dbReference type="ARBA" id="ARBA00000124"/>
    </source>
</evidence>
<feature type="compositionally biased region" description="Low complexity" evidence="6">
    <location>
        <begin position="807"/>
        <end position="834"/>
    </location>
</feature>
<organism evidence="10 11">
    <name type="scientific">Exophiala bonariae</name>
    <dbReference type="NCBI Taxonomy" id="1690606"/>
    <lineage>
        <taxon>Eukaryota</taxon>
        <taxon>Fungi</taxon>
        <taxon>Dikarya</taxon>
        <taxon>Ascomycota</taxon>
        <taxon>Pezizomycotina</taxon>
        <taxon>Eurotiomycetes</taxon>
        <taxon>Chaetothyriomycetidae</taxon>
        <taxon>Chaetothyriales</taxon>
        <taxon>Herpotrichiellaceae</taxon>
        <taxon>Exophiala</taxon>
    </lineage>
</organism>
<dbReference type="CDD" id="cd02181">
    <property type="entry name" value="GH16_fungal_Lam16A_glucanase"/>
    <property type="match status" value="1"/>
</dbReference>
<dbReference type="InterPro" id="IPR000757">
    <property type="entry name" value="Beta-glucanase-like"/>
</dbReference>
<dbReference type="GeneID" id="89977760"/>
<feature type="compositionally biased region" description="Low complexity" evidence="6">
    <location>
        <begin position="761"/>
        <end position="787"/>
    </location>
</feature>
<keyword evidence="7" id="KW-1133">Transmembrane helix</keyword>
<dbReference type="Pfam" id="PF26113">
    <property type="entry name" value="GH16_XgeA"/>
    <property type="match status" value="1"/>
</dbReference>
<keyword evidence="7" id="KW-0812">Transmembrane</keyword>
<evidence type="ECO:0000259" key="9">
    <source>
        <dbReference type="PROSITE" id="PS51762"/>
    </source>
</evidence>
<dbReference type="GO" id="GO:0052861">
    <property type="term" value="F:endo-1,3(4)-beta-glucanase activity"/>
    <property type="evidence" value="ECO:0007669"/>
    <property type="project" value="UniProtKB-EC"/>
</dbReference>
<evidence type="ECO:0000256" key="6">
    <source>
        <dbReference type="SAM" id="MobiDB-lite"/>
    </source>
</evidence>
<feature type="chain" id="PRO_5043945224" description="endo-1,3(4)-beta-glucanase" evidence="8">
    <location>
        <begin position="18"/>
        <end position="880"/>
    </location>
</feature>
<evidence type="ECO:0000256" key="4">
    <source>
        <dbReference type="ARBA" id="ARBA00022801"/>
    </source>
</evidence>
<reference evidence="10 11" key="1">
    <citation type="submission" date="2023-08" db="EMBL/GenBank/DDBJ databases">
        <title>Black Yeasts Isolated from many extreme environments.</title>
        <authorList>
            <person name="Coleine C."/>
            <person name="Stajich J.E."/>
            <person name="Selbmann L."/>
        </authorList>
    </citation>
    <scope>NUCLEOTIDE SEQUENCE [LARGE SCALE GENOMIC DNA]</scope>
    <source>
        <strain evidence="10 11">CCFEE 5792</strain>
    </source>
</reference>
<keyword evidence="7" id="KW-0472">Membrane</keyword>
<dbReference type="AlphaFoldDB" id="A0AAV9NJW4"/>
<keyword evidence="4" id="KW-0378">Hydrolase</keyword>
<evidence type="ECO:0000256" key="7">
    <source>
        <dbReference type="SAM" id="Phobius"/>
    </source>
</evidence>
<dbReference type="SUPFAM" id="SSF49899">
    <property type="entry name" value="Concanavalin A-like lectins/glucanases"/>
    <property type="match status" value="1"/>
</dbReference>
<dbReference type="PROSITE" id="PS51762">
    <property type="entry name" value="GH16_2"/>
    <property type="match status" value="1"/>
</dbReference>
<evidence type="ECO:0000313" key="10">
    <source>
        <dbReference type="EMBL" id="KAK5059719.1"/>
    </source>
</evidence>
<protein>
    <recommendedName>
        <fullName evidence="3">endo-1,3(4)-beta-glucanase</fullName>
        <ecNumber evidence="3">3.2.1.6</ecNumber>
    </recommendedName>
</protein>
<dbReference type="Proteomes" id="UP001358417">
    <property type="component" value="Unassembled WGS sequence"/>
</dbReference>
<feature type="signal peptide" evidence="8">
    <location>
        <begin position="1"/>
        <end position="17"/>
    </location>
</feature>
<feature type="compositionally biased region" description="Low complexity" evidence="6">
    <location>
        <begin position="470"/>
        <end position="499"/>
    </location>
</feature>
<name>A0AAV9NJW4_9EURO</name>
<evidence type="ECO:0000256" key="5">
    <source>
        <dbReference type="ARBA" id="ARBA00023295"/>
    </source>
</evidence>
<keyword evidence="8" id="KW-0732">Signal</keyword>